<dbReference type="Pfam" id="PF04107">
    <property type="entry name" value="GCS2"/>
    <property type="match status" value="1"/>
</dbReference>
<comment type="caution">
    <text evidence="5">The sequence shown here is derived from an EMBL/GenBank/DDBJ whole genome shotgun (WGS) entry which is preliminary data.</text>
</comment>
<dbReference type="InterPro" id="IPR014746">
    <property type="entry name" value="Gln_synth/guanido_kin_cat_dom"/>
</dbReference>
<dbReference type="InterPro" id="IPR006336">
    <property type="entry name" value="GCS2"/>
</dbReference>
<comment type="catalytic activity">
    <reaction evidence="4">
        <text>L-cysteine + L-glutamate + ATP = gamma-L-glutamyl-L-cysteine + ADP + phosphate + H(+)</text>
        <dbReference type="Rhea" id="RHEA:13285"/>
        <dbReference type="ChEBI" id="CHEBI:15378"/>
        <dbReference type="ChEBI" id="CHEBI:29985"/>
        <dbReference type="ChEBI" id="CHEBI:30616"/>
        <dbReference type="ChEBI" id="CHEBI:35235"/>
        <dbReference type="ChEBI" id="CHEBI:43474"/>
        <dbReference type="ChEBI" id="CHEBI:58173"/>
        <dbReference type="ChEBI" id="CHEBI:456216"/>
        <dbReference type="EC" id="6.3.2.2"/>
    </reaction>
</comment>
<evidence type="ECO:0000256" key="2">
    <source>
        <dbReference type="ARBA" id="ARBA00022741"/>
    </source>
</evidence>
<gene>
    <name evidence="5" type="ORF">H8K55_03730</name>
</gene>
<organism evidence="5 6">
    <name type="scientific">Undibacterium flavidum</name>
    <dbReference type="NCBI Taxonomy" id="2762297"/>
    <lineage>
        <taxon>Bacteria</taxon>
        <taxon>Pseudomonadati</taxon>
        <taxon>Pseudomonadota</taxon>
        <taxon>Betaproteobacteria</taxon>
        <taxon>Burkholderiales</taxon>
        <taxon>Oxalobacteraceae</taxon>
        <taxon>Undibacterium</taxon>
    </lineage>
</organism>
<dbReference type="GO" id="GO:0016874">
    <property type="term" value="F:ligase activity"/>
    <property type="evidence" value="ECO:0007669"/>
    <property type="project" value="UniProtKB-KW"/>
</dbReference>
<keyword evidence="6" id="KW-1185">Reference proteome</keyword>
<evidence type="ECO:0000313" key="6">
    <source>
        <dbReference type="Proteomes" id="UP000624279"/>
    </source>
</evidence>
<sequence>MKTRVQNRAATISTIQQILRVQGMAKLITLGAEEELQIVDQQSLELATHDFERGQLDFPDRNGSSSCELHKAVVELQTPICHTPDQIVASVADMREIIRLRAQAQGQRILSAGVHPFSNWKEQEINKDLHKHQHYIRLVDEYADIMRSLVSYGFHVHLGLPKGIPAMAVFNSLRNSLAPVLAISLSSPFYEGRDTGMQSWRHSMLDRLPRMGTPDIWRSEEEYFQHINLLRKVGTLEAQHGMWEDLRLHHHYHTLEVRICDATPSLEHIWLITALLQCEVATLVEDYQRGRLPKPLSRACLEENKWRVRRRGLAASLIDWNSETPVSLYDYFEHWLTRLTPAAQELNLLDRMREKVQALFIQGASADIQRGIFQRSENYQTIVQHLIHETEDAHFASASYLQ</sequence>
<dbReference type="InterPro" id="IPR050141">
    <property type="entry name" value="GCL_type2/YbdK_subfam"/>
</dbReference>
<evidence type="ECO:0000256" key="4">
    <source>
        <dbReference type="HAMAP-Rule" id="MF_01609"/>
    </source>
</evidence>
<keyword evidence="3 4" id="KW-0067">ATP-binding</keyword>
<comment type="function">
    <text evidence="4">ATP-dependent carboxylate-amine ligase which exhibits weak glutamate--cysteine ligase activity.</text>
</comment>
<keyword evidence="1 4" id="KW-0436">Ligase</keyword>
<dbReference type="SUPFAM" id="SSF55931">
    <property type="entry name" value="Glutamine synthetase/guanido kinase"/>
    <property type="match status" value="1"/>
</dbReference>
<evidence type="ECO:0000256" key="3">
    <source>
        <dbReference type="ARBA" id="ARBA00022840"/>
    </source>
</evidence>
<protein>
    <recommendedName>
        <fullName evidence="4">Putative glutamate--cysteine ligase 2</fullName>
        <ecNumber evidence="4">6.3.2.2</ecNumber>
    </recommendedName>
    <alternativeName>
        <fullName evidence="4">Gamma-glutamylcysteine synthetase 2</fullName>
        <shortName evidence="4">GCS 2</shortName>
        <shortName evidence="4">Gamma-GCS 2</shortName>
    </alternativeName>
</protein>
<dbReference type="Proteomes" id="UP000624279">
    <property type="component" value="Unassembled WGS sequence"/>
</dbReference>
<accession>A0ABR6Y7V1</accession>
<dbReference type="PANTHER" id="PTHR36510:SF1">
    <property type="entry name" value="GLUTAMATE--CYSTEINE LIGASE 2-RELATED"/>
    <property type="match status" value="1"/>
</dbReference>
<dbReference type="HAMAP" id="MF_01609">
    <property type="entry name" value="Glu_cys_ligase_2"/>
    <property type="match status" value="1"/>
</dbReference>
<dbReference type="PANTHER" id="PTHR36510">
    <property type="entry name" value="GLUTAMATE--CYSTEINE LIGASE 2-RELATED"/>
    <property type="match status" value="1"/>
</dbReference>
<dbReference type="RefSeq" id="WP_186940694.1">
    <property type="nucleotide sequence ID" value="NZ_JACOGA010000003.1"/>
</dbReference>
<keyword evidence="2 4" id="KW-0547">Nucleotide-binding</keyword>
<proteinExistence type="inferred from homology"/>
<dbReference type="InterPro" id="IPR011793">
    <property type="entry name" value="YbdK"/>
</dbReference>
<dbReference type="NCBIfam" id="TIGR02050">
    <property type="entry name" value="gshA_cyan_rel"/>
    <property type="match status" value="1"/>
</dbReference>
<reference evidence="5 6" key="1">
    <citation type="submission" date="2020-08" db="EMBL/GenBank/DDBJ databases">
        <title>Novel species isolated from subtropical streams in China.</title>
        <authorList>
            <person name="Lu H."/>
        </authorList>
    </citation>
    <scope>NUCLEOTIDE SEQUENCE [LARGE SCALE GENOMIC DNA]</scope>
    <source>
        <strain evidence="5 6">LX15W</strain>
    </source>
</reference>
<evidence type="ECO:0000256" key="1">
    <source>
        <dbReference type="ARBA" id="ARBA00022598"/>
    </source>
</evidence>
<dbReference type="Gene3D" id="3.30.590.20">
    <property type="match status" value="1"/>
</dbReference>
<dbReference type="EC" id="6.3.2.2" evidence="4"/>
<comment type="similarity">
    <text evidence="4">Belongs to the glutamate--cysteine ligase type 2 family. YbdK subfamily.</text>
</comment>
<name>A0ABR6Y7V1_9BURK</name>
<evidence type="ECO:0000313" key="5">
    <source>
        <dbReference type="EMBL" id="MBC3872686.1"/>
    </source>
</evidence>
<dbReference type="EMBL" id="JACOGA010000003">
    <property type="protein sequence ID" value="MBC3872686.1"/>
    <property type="molecule type" value="Genomic_DNA"/>
</dbReference>